<reference evidence="2 3" key="1">
    <citation type="submission" date="2024-06" db="EMBL/GenBank/DDBJ databases">
        <title>The Natural Products Discovery Center: Release of the First 8490 Sequenced Strains for Exploring Actinobacteria Biosynthetic Diversity.</title>
        <authorList>
            <person name="Kalkreuter E."/>
            <person name="Kautsar S.A."/>
            <person name="Yang D."/>
            <person name="Bader C.D."/>
            <person name="Teijaro C.N."/>
            <person name="Fluegel L."/>
            <person name="Davis C.M."/>
            <person name="Simpson J.R."/>
            <person name="Lauterbach L."/>
            <person name="Steele A.D."/>
            <person name="Gui C."/>
            <person name="Meng S."/>
            <person name="Li G."/>
            <person name="Viehrig K."/>
            <person name="Ye F."/>
            <person name="Su P."/>
            <person name="Kiefer A.F."/>
            <person name="Nichols A."/>
            <person name="Cepeda A.J."/>
            <person name="Yan W."/>
            <person name="Fan B."/>
            <person name="Jiang Y."/>
            <person name="Adhikari A."/>
            <person name="Zheng C.-J."/>
            <person name="Schuster L."/>
            <person name="Cowan T.M."/>
            <person name="Smanski M.J."/>
            <person name="Chevrette M.G."/>
            <person name="De Carvalho L.P.S."/>
            <person name="Shen B."/>
        </authorList>
    </citation>
    <scope>NUCLEOTIDE SEQUENCE [LARGE SCALE GENOMIC DNA]</scope>
    <source>
        <strain evidence="2 3">NPDC050403</strain>
    </source>
</reference>
<protein>
    <submittedName>
        <fullName evidence="2">TIGR03086 family metal-binding protein</fullName>
    </submittedName>
</protein>
<name>A0ABV3FPJ9_9NOCA</name>
<organism evidence="2 3">
    <name type="scientific">Nocardia aurea</name>
    <dbReference type="NCBI Taxonomy" id="2144174"/>
    <lineage>
        <taxon>Bacteria</taxon>
        <taxon>Bacillati</taxon>
        <taxon>Actinomycetota</taxon>
        <taxon>Actinomycetes</taxon>
        <taxon>Mycobacteriales</taxon>
        <taxon>Nocardiaceae</taxon>
        <taxon>Nocardia</taxon>
    </lineage>
</organism>
<keyword evidence="3" id="KW-1185">Reference proteome</keyword>
<accession>A0ABV3FPJ9</accession>
<dbReference type="RefSeq" id="WP_357781093.1">
    <property type="nucleotide sequence ID" value="NZ_JBFAKC010000003.1"/>
</dbReference>
<evidence type="ECO:0000313" key="2">
    <source>
        <dbReference type="EMBL" id="MEV0707344.1"/>
    </source>
</evidence>
<dbReference type="NCBIfam" id="TIGR03086">
    <property type="entry name" value="TIGR03086 family metal-binding protein"/>
    <property type="match status" value="1"/>
</dbReference>
<dbReference type="Proteomes" id="UP001551695">
    <property type="component" value="Unassembled WGS sequence"/>
</dbReference>
<dbReference type="Gene3D" id="1.20.120.450">
    <property type="entry name" value="dinb family like domain"/>
    <property type="match status" value="1"/>
</dbReference>
<feature type="domain" description="Mycothiol-dependent maleylpyruvate isomerase metal-binding" evidence="1">
    <location>
        <begin position="17"/>
        <end position="139"/>
    </location>
</feature>
<dbReference type="InterPro" id="IPR024344">
    <property type="entry name" value="MDMPI_metal-binding"/>
</dbReference>
<evidence type="ECO:0000259" key="1">
    <source>
        <dbReference type="Pfam" id="PF11716"/>
    </source>
</evidence>
<dbReference type="InterPro" id="IPR034660">
    <property type="entry name" value="DinB/YfiT-like"/>
</dbReference>
<proteinExistence type="predicted"/>
<sequence length="203" mass="21647">MTLDSLVPASDLLAHHAAAVRTSIRIVDHVTPADLRKPTPCADWTLHGLLTHMIAQHRGFAAASRGIGEVERWKTRPLGDDPAGDYRASAEDVLAAFAEPGVLEREFPLPEFSPTHLFPGAQAIGFHFIDYVVHSWDVARTLGITVDFDAAVLVAARPVAAAVPGGSIRTAPGSAFGPAVPWHGAATLDEIVAMLGRAPDWRD</sequence>
<dbReference type="SUPFAM" id="SSF109854">
    <property type="entry name" value="DinB/YfiT-like putative metalloenzymes"/>
    <property type="match status" value="1"/>
</dbReference>
<dbReference type="Pfam" id="PF11716">
    <property type="entry name" value="MDMPI_N"/>
    <property type="match status" value="1"/>
</dbReference>
<dbReference type="NCBIfam" id="TIGR03083">
    <property type="entry name" value="maleylpyruvate isomerase family mycothiol-dependent enzyme"/>
    <property type="match status" value="1"/>
</dbReference>
<dbReference type="InterPro" id="IPR017517">
    <property type="entry name" value="Maleyloyr_isom"/>
</dbReference>
<comment type="caution">
    <text evidence="2">The sequence shown here is derived from an EMBL/GenBank/DDBJ whole genome shotgun (WGS) entry which is preliminary data.</text>
</comment>
<dbReference type="EMBL" id="JBFAKC010000003">
    <property type="protein sequence ID" value="MEV0707344.1"/>
    <property type="molecule type" value="Genomic_DNA"/>
</dbReference>
<dbReference type="InterPro" id="IPR017520">
    <property type="entry name" value="CHP03086"/>
</dbReference>
<evidence type="ECO:0000313" key="3">
    <source>
        <dbReference type="Proteomes" id="UP001551695"/>
    </source>
</evidence>
<gene>
    <name evidence="2" type="ORF">AB0I48_07240</name>
</gene>